<dbReference type="SMART" id="SM00355">
    <property type="entry name" value="ZnF_C2H2"/>
    <property type="match status" value="2"/>
</dbReference>
<proteinExistence type="predicted"/>
<dbReference type="PANTHER" id="PTHR44029:SF1">
    <property type="entry name" value="DNAJ HOMOLOG SUBFAMILY C MEMBER 21"/>
    <property type="match status" value="1"/>
</dbReference>
<dbReference type="SUPFAM" id="SSF57667">
    <property type="entry name" value="beta-beta-alpha zinc fingers"/>
    <property type="match status" value="1"/>
</dbReference>
<evidence type="ECO:0000313" key="9">
    <source>
        <dbReference type="Proteomes" id="UP000807469"/>
    </source>
</evidence>
<feature type="domain" description="C2H2-type" evidence="7">
    <location>
        <begin position="321"/>
        <end position="350"/>
    </location>
</feature>
<dbReference type="InterPro" id="IPR036869">
    <property type="entry name" value="J_dom_sf"/>
</dbReference>
<evidence type="ECO:0000313" key="8">
    <source>
        <dbReference type="EMBL" id="KAF9474678.1"/>
    </source>
</evidence>
<keyword evidence="1" id="KW-0479">Metal-binding</keyword>
<dbReference type="InterPro" id="IPR001623">
    <property type="entry name" value="DnaJ_domain"/>
</dbReference>
<feature type="compositionally biased region" description="Basic and acidic residues" evidence="5">
    <location>
        <begin position="347"/>
        <end position="356"/>
    </location>
</feature>
<feature type="region of interest" description="Disordered" evidence="5">
    <location>
        <begin position="535"/>
        <end position="557"/>
    </location>
</feature>
<dbReference type="GO" id="GO:0003676">
    <property type="term" value="F:nucleic acid binding"/>
    <property type="evidence" value="ECO:0007669"/>
    <property type="project" value="InterPro"/>
</dbReference>
<feature type="compositionally biased region" description="Basic and acidic residues" evidence="5">
    <location>
        <begin position="422"/>
        <end position="431"/>
    </location>
</feature>
<feature type="compositionally biased region" description="Low complexity" evidence="5">
    <location>
        <begin position="464"/>
        <end position="481"/>
    </location>
</feature>
<protein>
    <submittedName>
        <fullName evidence="8">DnaJ-domain-containing protein</fullName>
    </submittedName>
</protein>
<dbReference type="CDD" id="cd06257">
    <property type="entry name" value="DnaJ"/>
    <property type="match status" value="1"/>
</dbReference>
<keyword evidence="9" id="KW-1185">Reference proteome</keyword>
<keyword evidence="3" id="KW-0862">Zinc</keyword>
<keyword evidence="2 4" id="KW-0863">Zinc-finger</keyword>
<dbReference type="AlphaFoldDB" id="A0A9P5YRS2"/>
<feature type="compositionally biased region" description="Acidic residues" evidence="5">
    <location>
        <begin position="357"/>
        <end position="375"/>
    </location>
</feature>
<reference evidence="8" key="1">
    <citation type="submission" date="2020-11" db="EMBL/GenBank/DDBJ databases">
        <authorList>
            <consortium name="DOE Joint Genome Institute"/>
            <person name="Ahrendt S."/>
            <person name="Riley R."/>
            <person name="Andreopoulos W."/>
            <person name="Labutti K."/>
            <person name="Pangilinan J."/>
            <person name="Ruiz-Duenas F.J."/>
            <person name="Barrasa J.M."/>
            <person name="Sanchez-Garcia M."/>
            <person name="Camarero S."/>
            <person name="Miyauchi S."/>
            <person name="Serrano A."/>
            <person name="Linde D."/>
            <person name="Babiker R."/>
            <person name="Drula E."/>
            <person name="Ayuso-Fernandez I."/>
            <person name="Pacheco R."/>
            <person name="Padilla G."/>
            <person name="Ferreira P."/>
            <person name="Barriuso J."/>
            <person name="Kellner H."/>
            <person name="Castanera R."/>
            <person name="Alfaro M."/>
            <person name="Ramirez L."/>
            <person name="Pisabarro A.G."/>
            <person name="Kuo A."/>
            <person name="Tritt A."/>
            <person name="Lipzen A."/>
            <person name="He G."/>
            <person name="Yan M."/>
            <person name="Ng V."/>
            <person name="Cullen D."/>
            <person name="Martin F."/>
            <person name="Rosso M.-N."/>
            <person name="Henrissat B."/>
            <person name="Hibbett D."/>
            <person name="Martinez A.T."/>
            <person name="Grigoriev I.V."/>
        </authorList>
    </citation>
    <scope>NUCLEOTIDE SEQUENCE</scope>
    <source>
        <strain evidence="8">CIRM-BRFM 674</strain>
    </source>
</reference>
<evidence type="ECO:0000256" key="4">
    <source>
        <dbReference type="PROSITE-ProRule" id="PRU00042"/>
    </source>
</evidence>
<dbReference type="Pfam" id="PF00226">
    <property type="entry name" value="DnaJ"/>
    <property type="match status" value="1"/>
</dbReference>
<dbReference type="Pfam" id="PF21884">
    <property type="entry name" value="ZUO1-like_ZHD"/>
    <property type="match status" value="1"/>
</dbReference>
<organism evidence="8 9">
    <name type="scientific">Pholiota conissans</name>
    <dbReference type="NCBI Taxonomy" id="109636"/>
    <lineage>
        <taxon>Eukaryota</taxon>
        <taxon>Fungi</taxon>
        <taxon>Dikarya</taxon>
        <taxon>Basidiomycota</taxon>
        <taxon>Agaricomycotina</taxon>
        <taxon>Agaricomycetes</taxon>
        <taxon>Agaricomycetidae</taxon>
        <taxon>Agaricales</taxon>
        <taxon>Agaricineae</taxon>
        <taxon>Strophariaceae</taxon>
        <taxon>Pholiota</taxon>
    </lineage>
</organism>
<sequence>MGAKESTGRQENGSEQAPASLDYYQILEIAEDATADEIKRSFRRLALIHHPDKNHADVEEATKRFAALQQAYEVLSDEQERAWYDSHRASLIPEPDVETVFDDIRKGANLKSRVRDRGLTVRHLTRFFDATIWKSFGDEDNSFFSIYRNLFSRLAAEERMFESSLEYPPFGLSTWQWSTGKSDDTENPRDFYNVWMNFATEKDFSWMEQWNINEAPDRRVRRLMEKDNKKLRDDARKEYNDTIRSLVRFIRKRDPRYKKHLDLQTQLTNAAAAAPPKPANTTPKPQVQSTYVEQEWQKVEAKSHHADLDWAAAEGDDAEEWECVACRKTFRSEAAWDSHERSKKHMKEVENLRREMEDEDEDLELDADGDGDVEQSDNNNIPEDTRDETDIAGHVEPEIPIISAPPSPGPASDTLPSKIHQLHLDDPDLPPKRKKKTRTKPIWETETDGGAAEKNPLADPQSEGGALSQGTTTTTATSAGGPAEPPELSKRDKRRARQAKKAEVATAQSCNVCSQSFPSKTKLFSHLSETGHASAVVVSGDEDGPRSQKEKGKKKRR</sequence>
<dbReference type="GO" id="GO:0005737">
    <property type="term" value="C:cytoplasm"/>
    <property type="evidence" value="ECO:0007669"/>
    <property type="project" value="TreeGrafter"/>
</dbReference>
<dbReference type="InterPro" id="IPR013087">
    <property type="entry name" value="Znf_C2H2_type"/>
</dbReference>
<dbReference type="InterPro" id="IPR036236">
    <property type="entry name" value="Znf_C2H2_sf"/>
</dbReference>
<dbReference type="PRINTS" id="PR00625">
    <property type="entry name" value="JDOMAIN"/>
</dbReference>
<dbReference type="PROSITE" id="PS00028">
    <property type="entry name" value="ZINC_FINGER_C2H2_1"/>
    <property type="match status" value="2"/>
</dbReference>
<accession>A0A9P5YRS2</accession>
<dbReference type="OrthoDB" id="5894at2759"/>
<dbReference type="SMART" id="SM00451">
    <property type="entry name" value="ZnF_U1"/>
    <property type="match status" value="1"/>
</dbReference>
<dbReference type="Gene3D" id="1.10.287.110">
    <property type="entry name" value="DnaJ domain"/>
    <property type="match status" value="1"/>
</dbReference>
<feature type="domain" description="J" evidence="6">
    <location>
        <begin position="22"/>
        <end position="88"/>
    </location>
</feature>
<dbReference type="InterPro" id="IPR003604">
    <property type="entry name" value="Matrin/U1-like-C_Znf_C2H2"/>
</dbReference>
<dbReference type="PROSITE" id="PS50076">
    <property type="entry name" value="DNAJ_2"/>
    <property type="match status" value="1"/>
</dbReference>
<feature type="region of interest" description="Disordered" evidence="5">
    <location>
        <begin position="334"/>
        <end position="517"/>
    </location>
</feature>
<dbReference type="InterPro" id="IPR018253">
    <property type="entry name" value="DnaJ_domain_CS"/>
</dbReference>
<feature type="compositionally biased region" description="Polar residues" evidence="5">
    <location>
        <begin position="506"/>
        <end position="517"/>
    </location>
</feature>
<evidence type="ECO:0000256" key="2">
    <source>
        <dbReference type="ARBA" id="ARBA00022771"/>
    </source>
</evidence>
<dbReference type="Proteomes" id="UP000807469">
    <property type="component" value="Unassembled WGS sequence"/>
</dbReference>
<name>A0A9P5YRS2_9AGAR</name>
<dbReference type="GO" id="GO:0008270">
    <property type="term" value="F:zinc ion binding"/>
    <property type="evidence" value="ECO:0007669"/>
    <property type="project" value="UniProtKB-KW"/>
</dbReference>
<dbReference type="PROSITE" id="PS00636">
    <property type="entry name" value="DNAJ_1"/>
    <property type="match status" value="1"/>
</dbReference>
<evidence type="ECO:0000256" key="5">
    <source>
        <dbReference type="SAM" id="MobiDB-lite"/>
    </source>
</evidence>
<dbReference type="SMART" id="SM00271">
    <property type="entry name" value="DnaJ"/>
    <property type="match status" value="1"/>
</dbReference>
<dbReference type="Gene3D" id="3.30.160.60">
    <property type="entry name" value="Classic Zinc Finger"/>
    <property type="match status" value="1"/>
</dbReference>
<evidence type="ECO:0000256" key="1">
    <source>
        <dbReference type="ARBA" id="ARBA00022723"/>
    </source>
</evidence>
<dbReference type="PANTHER" id="PTHR44029">
    <property type="entry name" value="DNAJ HOMOLOG SUBFAMILY C MEMBER 21"/>
    <property type="match status" value="1"/>
</dbReference>
<evidence type="ECO:0000256" key="3">
    <source>
        <dbReference type="ARBA" id="ARBA00022833"/>
    </source>
</evidence>
<dbReference type="InterPro" id="IPR051964">
    <property type="entry name" value="Chaperone_stress_response"/>
</dbReference>
<dbReference type="Pfam" id="PF12171">
    <property type="entry name" value="zf-C2H2_jaz"/>
    <property type="match status" value="1"/>
</dbReference>
<dbReference type="EMBL" id="MU155367">
    <property type="protein sequence ID" value="KAF9474678.1"/>
    <property type="molecule type" value="Genomic_DNA"/>
</dbReference>
<feature type="compositionally biased region" description="Basic and acidic residues" evidence="5">
    <location>
        <begin position="388"/>
        <end position="397"/>
    </location>
</feature>
<dbReference type="InterPro" id="IPR054076">
    <property type="entry name" value="ZUO1-like_ZHD"/>
</dbReference>
<evidence type="ECO:0000259" key="6">
    <source>
        <dbReference type="PROSITE" id="PS50076"/>
    </source>
</evidence>
<comment type="caution">
    <text evidence="8">The sequence shown here is derived from an EMBL/GenBank/DDBJ whole genome shotgun (WGS) entry which is preliminary data.</text>
</comment>
<evidence type="ECO:0000259" key="7">
    <source>
        <dbReference type="PROSITE" id="PS50157"/>
    </source>
</evidence>
<dbReference type="SUPFAM" id="SSF46565">
    <property type="entry name" value="Chaperone J-domain"/>
    <property type="match status" value="1"/>
</dbReference>
<dbReference type="PROSITE" id="PS50157">
    <property type="entry name" value="ZINC_FINGER_C2H2_2"/>
    <property type="match status" value="1"/>
</dbReference>
<gene>
    <name evidence="8" type="ORF">BDN70DRAFT_959585</name>
</gene>
<dbReference type="InterPro" id="IPR022755">
    <property type="entry name" value="Znf_C2H2_jaz"/>
</dbReference>